<sequence length="249" mass="28391">MAIDWKITLSIIILKSIVVKTVTWLRKSSVKNKGKLPMSMVIEQGNFPSCINDYISDMTIKEVPNAFRKLLEDNINTEYRQEGSLPANIDKLPNEKKTKFMINNTRVSTYFIFTDGKRCLFHNRKTSSEYLQRVENYEYDFFGAVTFENCTLPLKVGGNKGFFDSKILQVSCVPGFAFEDTVEPEDNLFGRQTVIMLGFELLIKSEDLDKAESTETSKIEIRKITSIPDGDLLTSKAKHGMSYLNAKYA</sequence>
<name>L8B131_9ZZZZ</name>
<dbReference type="AlphaFoldDB" id="L8B131"/>
<organism evidence="1">
    <name type="scientific">uncultured microorganism</name>
    <dbReference type="NCBI Taxonomy" id="358574"/>
    <lineage>
        <taxon>unclassified sequences</taxon>
        <taxon>environmental samples</taxon>
    </lineage>
</organism>
<protein>
    <submittedName>
        <fullName evidence="1">Uncharacterized protein</fullName>
    </submittedName>
</protein>
<evidence type="ECO:0000313" key="1">
    <source>
        <dbReference type="EMBL" id="BAM75682.1"/>
    </source>
</evidence>
<proteinExistence type="predicted"/>
<reference evidence="1" key="1">
    <citation type="submission" date="2007-12" db="EMBL/GenBank/DDBJ databases">
        <title>Phylogenetic prediction and protein expressional analysis in the genetic information detected from deep-sea hydrothermal vent in Suiyo seamount.</title>
        <authorList>
            <person name="Sasaki M."/>
            <person name="Tsujimura M."/>
            <person name="Zhang Z."/>
            <person name="Akutsu J."/>
            <person name="Tajima H."/>
            <person name="Kawarabayasi Y."/>
        </authorList>
    </citation>
    <scope>NUCLEOTIDE SEQUENCE</scope>
</reference>
<dbReference type="EMBL" id="AB372147">
    <property type="protein sequence ID" value="BAM75682.1"/>
    <property type="molecule type" value="Genomic_DNA"/>
</dbReference>
<accession>L8B131</accession>